<feature type="region of interest" description="Disordered" evidence="7">
    <location>
        <begin position="1"/>
        <end position="30"/>
    </location>
</feature>
<dbReference type="GO" id="GO:0006355">
    <property type="term" value="P:regulation of DNA-templated transcription"/>
    <property type="evidence" value="ECO:0007669"/>
    <property type="project" value="TreeGrafter"/>
</dbReference>
<evidence type="ECO:0000256" key="1">
    <source>
        <dbReference type="ARBA" id="ARBA00022553"/>
    </source>
</evidence>
<dbReference type="GO" id="GO:0032993">
    <property type="term" value="C:protein-DNA complex"/>
    <property type="evidence" value="ECO:0007669"/>
    <property type="project" value="TreeGrafter"/>
</dbReference>
<evidence type="ECO:0000256" key="5">
    <source>
        <dbReference type="ARBA" id="ARBA00023163"/>
    </source>
</evidence>
<dbReference type="CDD" id="cd17574">
    <property type="entry name" value="REC_OmpR"/>
    <property type="match status" value="1"/>
</dbReference>
<sequence length="143" mass="15338">MRPGGAGVRAGARPHRAGRRRPPQRAGGEDDAGIGYLIRYILEQKGWRVLAATDGNEAARAIAKGEVTDAVLMDVMLPDVDGLTLLEGLRQLPRWHGVPVMMLTSKGDEASVSRALAAGANDYLGKPFDPAELVSRLQRLRAS</sequence>
<comment type="caution">
    <text evidence="9">The sequence shown here is derived from an EMBL/GenBank/DDBJ whole genome shotgun (WGS) entry which is preliminary data.</text>
</comment>
<evidence type="ECO:0000256" key="4">
    <source>
        <dbReference type="ARBA" id="ARBA00023125"/>
    </source>
</evidence>
<dbReference type="SMART" id="SM00448">
    <property type="entry name" value="REC"/>
    <property type="match status" value="1"/>
</dbReference>
<dbReference type="Proteomes" id="UP000552954">
    <property type="component" value="Unassembled WGS sequence"/>
</dbReference>
<dbReference type="SUPFAM" id="SSF52172">
    <property type="entry name" value="CheY-like"/>
    <property type="match status" value="1"/>
</dbReference>
<accession>A0A849KC89</accession>
<evidence type="ECO:0000259" key="8">
    <source>
        <dbReference type="PROSITE" id="PS50110"/>
    </source>
</evidence>
<keyword evidence="2" id="KW-0902">Two-component regulatory system</keyword>
<feature type="compositionally biased region" description="Basic residues" evidence="7">
    <location>
        <begin position="12"/>
        <end position="23"/>
    </location>
</feature>
<proteinExistence type="predicted"/>
<dbReference type="InterPro" id="IPR039420">
    <property type="entry name" value="WalR-like"/>
</dbReference>
<keyword evidence="3" id="KW-0805">Transcription regulation</keyword>
<dbReference type="GO" id="GO:0005829">
    <property type="term" value="C:cytosol"/>
    <property type="evidence" value="ECO:0007669"/>
    <property type="project" value="TreeGrafter"/>
</dbReference>
<organism evidence="9 10">
    <name type="scientific">Ramlibacter montanisoli</name>
    <dbReference type="NCBI Taxonomy" id="2732512"/>
    <lineage>
        <taxon>Bacteria</taxon>
        <taxon>Pseudomonadati</taxon>
        <taxon>Pseudomonadota</taxon>
        <taxon>Betaproteobacteria</taxon>
        <taxon>Burkholderiales</taxon>
        <taxon>Comamonadaceae</taxon>
        <taxon>Ramlibacter</taxon>
    </lineage>
</organism>
<reference evidence="9 10" key="1">
    <citation type="submission" date="2020-05" db="EMBL/GenBank/DDBJ databases">
        <authorList>
            <person name="Khan S.A."/>
            <person name="Jeon C.O."/>
            <person name="Chun B.H."/>
        </authorList>
    </citation>
    <scope>NUCLEOTIDE SEQUENCE [LARGE SCALE GENOMIC DNA]</scope>
    <source>
        <strain evidence="9 10">B156</strain>
    </source>
</reference>
<dbReference type="InterPro" id="IPR011006">
    <property type="entry name" value="CheY-like_superfamily"/>
</dbReference>
<keyword evidence="4" id="KW-0238">DNA-binding</keyword>
<reference evidence="9 10" key="2">
    <citation type="submission" date="2020-06" db="EMBL/GenBank/DDBJ databases">
        <title>Ramlibacter rhizophilus sp. nov., isolated from rhizosphere soil of national flower Mugunghwa from South Korea.</title>
        <authorList>
            <person name="Zheng-Fei Y."/>
            <person name="Huan T."/>
        </authorList>
    </citation>
    <scope>NUCLEOTIDE SEQUENCE [LARGE SCALE GENOMIC DNA]</scope>
    <source>
        <strain evidence="9 10">B156</strain>
    </source>
</reference>
<evidence type="ECO:0000256" key="2">
    <source>
        <dbReference type="ARBA" id="ARBA00023012"/>
    </source>
</evidence>
<evidence type="ECO:0000256" key="7">
    <source>
        <dbReference type="SAM" id="MobiDB-lite"/>
    </source>
</evidence>
<dbReference type="EMBL" id="JABFCS010000001">
    <property type="protein sequence ID" value="NNU42381.1"/>
    <property type="molecule type" value="Genomic_DNA"/>
</dbReference>
<keyword evidence="10" id="KW-1185">Reference proteome</keyword>
<dbReference type="GO" id="GO:0000976">
    <property type="term" value="F:transcription cis-regulatory region binding"/>
    <property type="evidence" value="ECO:0007669"/>
    <property type="project" value="TreeGrafter"/>
</dbReference>
<evidence type="ECO:0000256" key="3">
    <source>
        <dbReference type="ARBA" id="ARBA00023015"/>
    </source>
</evidence>
<dbReference type="AlphaFoldDB" id="A0A849KC89"/>
<name>A0A849KC89_9BURK</name>
<dbReference type="PANTHER" id="PTHR48111">
    <property type="entry name" value="REGULATOR OF RPOS"/>
    <property type="match status" value="1"/>
</dbReference>
<gene>
    <name evidence="9" type="ORF">HK415_03225</name>
</gene>
<dbReference type="PANTHER" id="PTHR48111:SF1">
    <property type="entry name" value="TWO-COMPONENT RESPONSE REGULATOR ORR33"/>
    <property type="match status" value="1"/>
</dbReference>
<feature type="domain" description="Response regulatory" evidence="8">
    <location>
        <begin position="24"/>
        <end position="141"/>
    </location>
</feature>
<protein>
    <submittedName>
        <fullName evidence="9">Response regulator</fullName>
    </submittedName>
</protein>
<dbReference type="Pfam" id="PF00072">
    <property type="entry name" value="Response_reg"/>
    <property type="match status" value="1"/>
</dbReference>
<dbReference type="InterPro" id="IPR001789">
    <property type="entry name" value="Sig_transdc_resp-reg_receiver"/>
</dbReference>
<evidence type="ECO:0000313" key="10">
    <source>
        <dbReference type="Proteomes" id="UP000552954"/>
    </source>
</evidence>
<evidence type="ECO:0000256" key="6">
    <source>
        <dbReference type="PROSITE-ProRule" id="PRU00169"/>
    </source>
</evidence>
<dbReference type="PROSITE" id="PS50110">
    <property type="entry name" value="RESPONSE_REGULATORY"/>
    <property type="match status" value="1"/>
</dbReference>
<keyword evidence="5" id="KW-0804">Transcription</keyword>
<feature type="modified residue" description="4-aspartylphosphate" evidence="6">
    <location>
        <position position="74"/>
    </location>
</feature>
<keyword evidence="1 6" id="KW-0597">Phosphoprotein</keyword>
<dbReference type="Gene3D" id="3.40.50.2300">
    <property type="match status" value="1"/>
</dbReference>
<dbReference type="GO" id="GO:0000156">
    <property type="term" value="F:phosphorelay response regulator activity"/>
    <property type="evidence" value="ECO:0007669"/>
    <property type="project" value="TreeGrafter"/>
</dbReference>
<evidence type="ECO:0000313" key="9">
    <source>
        <dbReference type="EMBL" id="NNU42381.1"/>
    </source>
</evidence>